<evidence type="ECO:0000256" key="15">
    <source>
        <dbReference type="ARBA" id="ARBA00023285"/>
    </source>
</evidence>
<dbReference type="GO" id="GO:0046653">
    <property type="term" value="P:tetrahydrofolate metabolic process"/>
    <property type="evidence" value="ECO:0007669"/>
    <property type="project" value="TreeGrafter"/>
</dbReference>
<evidence type="ECO:0000313" key="26">
    <source>
        <dbReference type="Proteomes" id="UP000245591"/>
    </source>
</evidence>
<dbReference type="GO" id="GO:0008705">
    <property type="term" value="F:methionine synthase activity"/>
    <property type="evidence" value="ECO:0007669"/>
    <property type="project" value="UniProtKB-UniRule"/>
</dbReference>
<feature type="domain" description="B12-binding N-terminal" evidence="24">
    <location>
        <begin position="656"/>
        <end position="753"/>
    </location>
</feature>
<keyword evidence="8 16" id="KW-0846">Cobalamin</keyword>
<comment type="cofactor">
    <cofactor evidence="1 16 19">
        <name>Zn(2+)</name>
        <dbReference type="ChEBI" id="CHEBI:29105"/>
    </cofactor>
</comment>
<dbReference type="CDD" id="cd00740">
    <property type="entry name" value="MeTr"/>
    <property type="match status" value="1"/>
</dbReference>
<evidence type="ECO:0000256" key="19">
    <source>
        <dbReference type="PROSITE-ProRule" id="PRU00333"/>
    </source>
</evidence>
<comment type="similarity">
    <text evidence="4">Belongs to the vitamin-B12 dependent methionine synthase family.</text>
</comment>
<evidence type="ECO:0000256" key="11">
    <source>
        <dbReference type="ARBA" id="ARBA00022723"/>
    </source>
</evidence>
<keyword evidence="9 16" id="KW-0808">Transferase</keyword>
<evidence type="ECO:0000259" key="24">
    <source>
        <dbReference type="PROSITE" id="PS51337"/>
    </source>
</evidence>
<dbReference type="GO" id="GO:0050667">
    <property type="term" value="P:homocysteine metabolic process"/>
    <property type="evidence" value="ECO:0007669"/>
    <property type="project" value="TreeGrafter"/>
</dbReference>
<dbReference type="PANTHER" id="PTHR45833">
    <property type="entry name" value="METHIONINE SYNTHASE"/>
    <property type="match status" value="1"/>
</dbReference>
<evidence type="ECO:0000256" key="14">
    <source>
        <dbReference type="ARBA" id="ARBA00023167"/>
    </source>
</evidence>
<keyword evidence="13 16" id="KW-0862">Zinc</keyword>
<dbReference type="GO" id="GO:0005829">
    <property type="term" value="C:cytosol"/>
    <property type="evidence" value="ECO:0007669"/>
    <property type="project" value="TreeGrafter"/>
</dbReference>
<comment type="domain">
    <text evidence="16">Modular enzyme with four functionally distinct domains. The isolated Hcy-binding domain catalyzes methyl transfer from free methylcobalamin to homocysteine. The Hcy-binding domain in association with the pterin-binding domain catalyzes the methylation of cob(I)alamin by methyltetrahydrofolate and the methylation of homocysteine. The B12-binding domain binds the cofactor. The AdoMet activation domain binds S-adenosyl-L-methionine. Under aerobic conditions cob(I)alamin can be converted to inactive cob(II)alamin. Reductive methylation by S-adenosyl-L-methionine and flavodoxin regenerates methylcobalamin.</text>
</comment>
<dbReference type="NCBIfam" id="NF007024">
    <property type="entry name" value="PRK09490.1"/>
    <property type="match status" value="1"/>
</dbReference>
<dbReference type="PROSITE" id="PS50972">
    <property type="entry name" value="PTERIN_BINDING"/>
    <property type="match status" value="1"/>
</dbReference>
<dbReference type="Proteomes" id="UP000245591">
    <property type="component" value="Unassembled WGS sequence"/>
</dbReference>
<comment type="function">
    <text evidence="16">Catalyzes the transfer of a methyl group from methyl-cobalamin to homocysteine, yielding enzyme-bound cob(I)alamin and methionine. Subsequently, remethylates the cofactor using methyltetrahydrofolate.</text>
</comment>
<dbReference type="SUPFAM" id="SSF82282">
    <property type="entry name" value="Homocysteine S-methyltransferase"/>
    <property type="match status" value="1"/>
</dbReference>
<dbReference type="FunFam" id="3.40.50.280:FF:000001">
    <property type="entry name" value="Methionine synthase"/>
    <property type="match status" value="1"/>
</dbReference>
<keyword evidence="7 16" id="KW-0028">Amino-acid biosynthesis</keyword>
<dbReference type="InterPro" id="IPR011005">
    <property type="entry name" value="Dihydropteroate_synth-like_sf"/>
</dbReference>
<dbReference type="InterPro" id="IPR000489">
    <property type="entry name" value="Pterin-binding_dom"/>
</dbReference>
<dbReference type="PANTHER" id="PTHR45833:SF1">
    <property type="entry name" value="METHIONINE SYNTHASE"/>
    <property type="match status" value="1"/>
</dbReference>
<feature type="binding site" evidence="18">
    <location>
        <position position="842"/>
    </location>
    <ligand>
        <name>methylcob(III)alamin</name>
        <dbReference type="ChEBI" id="CHEBI:28115"/>
    </ligand>
</feature>
<feature type="binding site" evidence="18">
    <location>
        <begin position="790"/>
        <end position="794"/>
    </location>
    <ligand>
        <name>methylcob(III)alamin</name>
        <dbReference type="ChEBI" id="CHEBI:28115"/>
    </ligand>
</feature>
<feature type="domain" description="AdoMet activation" evidence="22">
    <location>
        <begin position="931"/>
        <end position="1271"/>
    </location>
</feature>
<dbReference type="Gene3D" id="3.40.50.280">
    <property type="entry name" value="Cobalamin-binding domain"/>
    <property type="match status" value="1"/>
</dbReference>
<dbReference type="NCBIfam" id="TIGR02082">
    <property type="entry name" value="metH"/>
    <property type="match status" value="1"/>
</dbReference>
<dbReference type="Pfam" id="PF00809">
    <property type="entry name" value="Pterin_bind"/>
    <property type="match status" value="1"/>
</dbReference>
<comment type="pathway">
    <text evidence="3 16">Amino-acid biosynthesis; L-methionine biosynthesis via de novo pathway; L-methionine from L-homocysteine (MetH route): step 1/1.</text>
</comment>
<dbReference type="InterPro" id="IPR033706">
    <property type="entry name" value="Met_synthase_B12-bd"/>
</dbReference>
<comment type="caution">
    <text evidence="25">The sequence shown here is derived from an EMBL/GenBank/DDBJ whole genome shotgun (WGS) entry which is preliminary data.</text>
</comment>
<feature type="binding site" evidence="18">
    <location>
        <position position="703"/>
    </location>
    <ligand>
        <name>methylcob(III)alamin</name>
        <dbReference type="ChEBI" id="CHEBI:28115"/>
    </ligand>
</feature>
<evidence type="ECO:0000256" key="8">
    <source>
        <dbReference type="ARBA" id="ARBA00022628"/>
    </source>
</evidence>
<dbReference type="Gene3D" id="3.20.20.20">
    <property type="entry name" value="Dihydropteroate synthase-like"/>
    <property type="match status" value="1"/>
</dbReference>
<evidence type="ECO:0000259" key="22">
    <source>
        <dbReference type="PROSITE" id="PS50974"/>
    </source>
</evidence>
<dbReference type="Gene3D" id="3.10.196.10">
    <property type="entry name" value="Vitamin B12-dependent methionine synthase, activation domain"/>
    <property type="match status" value="1"/>
</dbReference>
<dbReference type="InterPro" id="IPR050554">
    <property type="entry name" value="Met_Synthase/Corrinoid"/>
</dbReference>
<feature type="binding site" evidence="17 19">
    <location>
        <position position="317"/>
    </location>
    <ligand>
        <name>Zn(2+)</name>
        <dbReference type="ChEBI" id="CHEBI:29105"/>
    </ligand>
</feature>
<dbReference type="CDD" id="cd02069">
    <property type="entry name" value="methionine_synthase_B12_BD"/>
    <property type="match status" value="1"/>
</dbReference>
<feature type="binding site" evidence="18">
    <location>
        <position position="838"/>
    </location>
    <ligand>
        <name>methylcob(III)alamin</name>
        <dbReference type="ChEBI" id="CHEBI:28115"/>
    </ligand>
</feature>
<dbReference type="SUPFAM" id="SSF56507">
    <property type="entry name" value="Methionine synthase activation domain-like"/>
    <property type="match status" value="1"/>
</dbReference>
<dbReference type="Pfam" id="PF02574">
    <property type="entry name" value="S-methyl_trans"/>
    <property type="match status" value="1"/>
</dbReference>
<gene>
    <name evidence="25" type="ORF">BB558_000764</name>
</gene>
<dbReference type="GO" id="GO:0032259">
    <property type="term" value="P:methylation"/>
    <property type="evidence" value="ECO:0007669"/>
    <property type="project" value="UniProtKB-KW"/>
</dbReference>
<dbReference type="Pfam" id="PF02310">
    <property type="entry name" value="B12-binding"/>
    <property type="match status" value="1"/>
</dbReference>
<dbReference type="SUPFAM" id="SSF52242">
    <property type="entry name" value="Cobalamin (vitamin B12)-binding domain"/>
    <property type="match status" value="1"/>
</dbReference>
<evidence type="ECO:0000256" key="5">
    <source>
        <dbReference type="ARBA" id="ARBA00012032"/>
    </source>
</evidence>
<evidence type="ECO:0000256" key="1">
    <source>
        <dbReference type="ARBA" id="ARBA00001947"/>
    </source>
</evidence>
<dbReference type="PIRSF" id="PIRSF000381">
    <property type="entry name" value="MetH"/>
    <property type="match status" value="1"/>
</dbReference>
<evidence type="ECO:0000256" key="3">
    <source>
        <dbReference type="ARBA" id="ARBA00005178"/>
    </source>
</evidence>
<dbReference type="AlphaFoldDB" id="A0A2U1JDA4"/>
<evidence type="ECO:0000313" key="25">
    <source>
        <dbReference type="EMBL" id="PWA03086.1"/>
    </source>
</evidence>
<evidence type="ECO:0000256" key="17">
    <source>
        <dbReference type="PIRSR" id="PIRSR000381-1"/>
    </source>
</evidence>
<evidence type="ECO:0000259" key="21">
    <source>
        <dbReference type="PROSITE" id="PS50972"/>
    </source>
</evidence>
<dbReference type="InterPro" id="IPR011822">
    <property type="entry name" value="MetH"/>
</dbReference>
<dbReference type="Gene3D" id="1.10.1240.10">
    <property type="entry name" value="Methionine synthase domain"/>
    <property type="match status" value="1"/>
</dbReference>
<feature type="binding site" evidence="17 19">
    <location>
        <position position="254"/>
    </location>
    <ligand>
        <name>Zn(2+)</name>
        <dbReference type="ChEBI" id="CHEBI:29105"/>
    </ligand>
</feature>
<keyword evidence="12" id="KW-0677">Repeat</keyword>
<dbReference type="InterPro" id="IPR003759">
    <property type="entry name" value="Cbl-bd_cap"/>
</dbReference>
<dbReference type="SUPFAM" id="SSF51717">
    <property type="entry name" value="Dihydropteroate synthetase-like"/>
    <property type="match status" value="1"/>
</dbReference>
<keyword evidence="15 16" id="KW-0170">Cobalt</keyword>
<dbReference type="FunFam" id="1.10.1240.10:FF:000001">
    <property type="entry name" value="Methionine synthase"/>
    <property type="match status" value="1"/>
</dbReference>
<evidence type="ECO:0000256" key="18">
    <source>
        <dbReference type="PIRSR" id="PIRSR000381-2"/>
    </source>
</evidence>
<dbReference type="Gene3D" id="3.20.20.330">
    <property type="entry name" value="Homocysteine-binding-like domain"/>
    <property type="match status" value="1"/>
</dbReference>
<keyword evidence="10 16" id="KW-0949">S-adenosyl-L-methionine</keyword>
<dbReference type="SMART" id="SM01018">
    <property type="entry name" value="B12-binding_2"/>
    <property type="match status" value="1"/>
</dbReference>
<evidence type="ECO:0000256" key="7">
    <source>
        <dbReference type="ARBA" id="ARBA00022605"/>
    </source>
</evidence>
<dbReference type="PROSITE" id="PS51332">
    <property type="entry name" value="B12_BINDING"/>
    <property type="match status" value="1"/>
</dbReference>
<dbReference type="InterPro" id="IPR036724">
    <property type="entry name" value="Cobalamin-bd_sf"/>
</dbReference>
<dbReference type="GO" id="GO:0031419">
    <property type="term" value="F:cobalamin binding"/>
    <property type="evidence" value="ECO:0007669"/>
    <property type="project" value="UniProtKB-UniRule"/>
</dbReference>
<dbReference type="Pfam" id="PF02607">
    <property type="entry name" value="B12-binding_2"/>
    <property type="match status" value="1"/>
</dbReference>
<dbReference type="Gene3D" id="1.10.288.10">
    <property type="entry name" value="Cobalamin-dependent Methionine Synthase, domain 2"/>
    <property type="match status" value="1"/>
</dbReference>
<evidence type="ECO:0000256" key="9">
    <source>
        <dbReference type="ARBA" id="ARBA00022679"/>
    </source>
</evidence>
<dbReference type="PROSITE" id="PS50970">
    <property type="entry name" value="HCY"/>
    <property type="match status" value="1"/>
</dbReference>
<accession>A0A2U1JDA4</accession>
<dbReference type="InterPro" id="IPR036594">
    <property type="entry name" value="Meth_synthase_dom"/>
</dbReference>
<dbReference type="EC" id="2.1.1.13" evidence="5 16"/>
<keyword evidence="11 16" id="KW-0479">Metal-binding</keyword>
<dbReference type="GO" id="GO:0008270">
    <property type="term" value="F:zinc ion binding"/>
    <property type="evidence" value="ECO:0007669"/>
    <property type="project" value="UniProtKB-UniRule"/>
</dbReference>
<dbReference type="InterPro" id="IPR004223">
    <property type="entry name" value="VitB12-dep_Met_synth_activ_dom"/>
</dbReference>
<dbReference type="InterPro" id="IPR003726">
    <property type="entry name" value="HCY_dom"/>
</dbReference>
<feature type="domain" description="B12-binding" evidence="23">
    <location>
        <begin position="780"/>
        <end position="915"/>
    </location>
</feature>
<keyword evidence="26" id="KW-1185">Reference proteome</keyword>
<dbReference type="FunFam" id="3.20.20.20:FF:000002">
    <property type="entry name" value="Methionine synthase"/>
    <property type="match status" value="1"/>
</dbReference>
<evidence type="ECO:0000259" key="20">
    <source>
        <dbReference type="PROSITE" id="PS50970"/>
    </source>
</evidence>
<dbReference type="InterPro" id="IPR006158">
    <property type="entry name" value="Cobalamin-bd"/>
</dbReference>
<evidence type="ECO:0000259" key="23">
    <source>
        <dbReference type="PROSITE" id="PS51332"/>
    </source>
</evidence>
<dbReference type="PROSITE" id="PS51337">
    <property type="entry name" value="B12_BINDING_NTER"/>
    <property type="match status" value="1"/>
</dbReference>
<feature type="domain" description="Hcy-binding" evidence="20">
    <location>
        <begin position="12"/>
        <end position="332"/>
    </location>
</feature>
<dbReference type="InterPro" id="IPR036589">
    <property type="entry name" value="HCY_dom_sf"/>
</dbReference>
<feature type="binding site" evidence="18">
    <location>
        <position position="983"/>
    </location>
    <ligand>
        <name>S-adenosyl-L-methionine</name>
        <dbReference type="ChEBI" id="CHEBI:59789"/>
    </ligand>
</feature>
<keyword evidence="6 16" id="KW-0489">Methyltransferase</keyword>
<organism evidence="25 26">
    <name type="scientific">Smittium angustum</name>
    <dbReference type="NCBI Taxonomy" id="133377"/>
    <lineage>
        <taxon>Eukaryota</taxon>
        <taxon>Fungi</taxon>
        <taxon>Fungi incertae sedis</taxon>
        <taxon>Zoopagomycota</taxon>
        <taxon>Kickxellomycotina</taxon>
        <taxon>Harpellomycetes</taxon>
        <taxon>Harpellales</taxon>
        <taxon>Legeriomycetaceae</taxon>
        <taxon>Smittium</taxon>
    </lineage>
</organism>
<evidence type="ECO:0000256" key="2">
    <source>
        <dbReference type="ARBA" id="ARBA00001956"/>
    </source>
</evidence>
<dbReference type="FunFam" id="3.20.20.330:FF:000001">
    <property type="entry name" value="Methionine synthase"/>
    <property type="match status" value="1"/>
</dbReference>
<dbReference type="PROSITE" id="PS50974">
    <property type="entry name" value="ADOMET_ACTIVATION"/>
    <property type="match status" value="1"/>
</dbReference>
<evidence type="ECO:0000256" key="12">
    <source>
        <dbReference type="ARBA" id="ARBA00022737"/>
    </source>
</evidence>
<feature type="binding site" evidence="17 19">
    <location>
        <position position="318"/>
    </location>
    <ligand>
        <name>Zn(2+)</name>
        <dbReference type="ChEBI" id="CHEBI:29105"/>
    </ligand>
</feature>
<dbReference type="EMBL" id="MBFU01000031">
    <property type="protein sequence ID" value="PWA03086.1"/>
    <property type="molecule type" value="Genomic_DNA"/>
</dbReference>
<feature type="domain" description="Pterin-binding" evidence="21">
    <location>
        <begin position="365"/>
        <end position="630"/>
    </location>
</feature>
<feature type="binding site" evidence="18">
    <location>
        <position position="1179"/>
    </location>
    <ligand>
        <name>S-adenosyl-L-methionine</name>
        <dbReference type="ChEBI" id="CHEBI:59789"/>
    </ligand>
</feature>
<feature type="binding site" evidence="18">
    <location>
        <position position="894"/>
    </location>
    <ligand>
        <name>methylcob(III)alamin</name>
        <dbReference type="ChEBI" id="CHEBI:28115"/>
    </ligand>
</feature>
<evidence type="ECO:0000256" key="10">
    <source>
        <dbReference type="ARBA" id="ARBA00022691"/>
    </source>
</evidence>
<feature type="binding site" description="axial binding residue" evidence="17">
    <location>
        <position position="793"/>
    </location>
    <ligand>
        <name>methylcob(III)alamin</name>
        <dbReference type="ChEBI" id="CHEBI:28115"/>
    </ligand>
    <ligandPart>
        <name>Co</name>
        <dbReference type="ChEBI" id="CHEBI:27638"/>
    </ligandPart>
</feature>
<comment type="cofactor">
    <cofactor evidence="2 16 17">
        <name>methylcob(III)alamin</name>
        <dbReference type="ChEBI" id="CHEBI:28115"/>
    </cofactor>
</comment>
<evidence type="ECO:0000256" key="13">
    <source>
        <dbReference type="ARBA" id="ARBA00022833"/>
    </source>
</evidence>
<sequence length="1271" mass="140239">MNNINAKRDEVTKYIENELSRRIMIIDGAMGTQIQNLKLTEEDFRGEIFKNHPKSLKGNNDILVLTKPDDIYQIHKNYLLAGADFIETNTFSGTSIAQLDYGLEDYAYQINKAASQIAKRACEDVTAQTPDRPRFVLGAVGPTNRTLSISPSVEQPSFRNTTFDLLSQAYKEQVKGLLDGGADVLLVETIFDTLNAKAAIFAIESVFEETNTRVPIFISGTIVDLSGRTLSGQTGEAFVTSVLHVEPMALGLNCALGATQMKPFITNLSRFSPKYTICYPNAGLPNAFGGYDESPESMAENMKEFAQEGIVNLIGGCCGTSPAHIKAMYEACKDIKPRVPGPDIRKTKMILSGLETSIFDEHSNFINIGERCNVAGSKKFSNHILRGEFEDALAIAKSQVENGAQILDINMDEGMLDGKLAMTTFLNLLATEPDVARIPLMIDSSNFEVVEAGLKCAQGKCIVNSISLKEGVEDFLKKARVVKRYGAAVVVMAFDSEGQAVDAKRKFEICKRSYDILVNEVGFDPQDIVFDPNILTICTGMEEHNGYAVEFINAIKDIKKHLPGAKVSGGISNLSFSFRGKEVIRQAMHSVFLYHAIKAGMDMGIVNPGFLTIYDEIPKDLLEICENAVWNKDPNSTELLLEYAQRKGAGAKAVVEDEEWRRGTVTDRLAHALVKGITKYIIEDVEEARLDTASFPKPLNIIEGPLMKGMGIVGDLFGSGKMFLPQVIKSARVMKSAVAYLIPFMEAERLKALDALKEASGNSEIEESSGADEIDYSMYNGTVVLATVKGDVHDIGKNIVGVVLGCNNYRIVDLGVMTPAEKIIEAAIKEKADIVGLSGLITPSLDEMINTANMMEKAGLKVPLMIGGATTSKAHTAVKIDLQYSQPVVHVLDASRTVVVVSNLLDSELKSDYTEEIKEEYDDIREEYYESLKDTVYLPIDEARKNSFKIDWSVPSNQPPKPNFVGTKAITDIDLETVVPFIDWNPFFQIFQLRGKYPNRGYPKLFNDPAVGPEAKKLFEDALSMMKTIFKSKKAFGSAVIGIYPANSVGDDIVVYKDESRSEIATTFHGIRQQEERNRGNNEPYFCLSDFIAPSSTGIKDYVGGVAVSAGFGFSEIAKEYEDNNDDYSSIIVKALADRLAEALIEKTHLDIRKEYWGYSLDEELSATDLHSLKYQGIRPAPGYPSQPDHSEMANLWSLLRVSEQTDIKLTESYMMVPAASVSALVFAHPLSKYFATGKIQKDQVVDYAKRKNIPVETAEKNIRSIVSYDN</sequence>
<reference evidence="25 26" key="1">
    <citation type="journal article" date="2018" name="MBio">
        <title>Comparative Genomics Reveals the Core Gene Toolbox for the Fungus-Insect Symbiosis.</title>
        <authorList>
            <person name="Wang Y."/>
            <person name="Stata M."/>
            <person name="Wang W."/>
            <person name="Stajich J.E."/>
            <person name="White M.M."/>
            <person name="Moncalvo J.M."/>
        </authorList>
    </citation>
    <scope>NUCLEOTIDE SEQUENCE [LARGE SCALE GENOMIC DNA]</scope>
    <source>
        <strain evidence="25 26">AUS-126-30</strain>
    </source>
</reference>
<name>A0A2U1JDA4_SMIAN</name>
<evidence type="ECO:0000256" key="4">
    <source>
        <dbReference type="ARBA" id="ARBA00010398"/>
    </source>
</evidence>
<proteinExistence type="inferred from homology"/>
<dbReference type="InterPro" id="IPR037010">
    <property type="entry name" value="VitB12-dep_Met_synth_activ_sf"/>
</dbReference>
<dbReference type="Pfam" id="PF02965">
    <property type="entry name" value="Met_synt_B12"/>
    <property type="match status" value="1"/>
</dbReference>
<dbReference type="SUPFAM" id="SSF47644">
    <property type="entry name" value="Methionine synthase domain"/>
    <property type="match status" value="1"/>
</dbReference>
<evidence type="ECO:0000256" key="6">
    <source>
        <dbReference type="ARBA" id="ARBA00022603"/>
    </source>
</evidence>
<keyword evidence="14 16" id="KW-0486">Methionine biosynthesis</keyword>
<feature type="binding site" evidence="18">
    <location>
        <begin position="1234"/>
        <end position="1235"/>
    </location>
    <ligand>
        <name>S-adenosyl-L-methionine</name>
        <dbReference type="ChEBI" id="CHEBI:59789"/>
    </ligand>
</feature>
<dbReference type="UniPathway" id="UPA00051">
    <property type="reaction ID" value="UER00081"/>
</dbReference>
<protein>
    <recommendedName>
        <fullName evidence="5 16">Methionine synthase</fullName>
        <ecNumber evidence="5 16">2.1.1.13</ecNumber>
    </recommendedName>
    <alternativeName>
        <fullName evidence="16">5-methyltetrahydrofolate--homocysteine methyltransferase</fullName>
    </alternativeName>
</protein>
<comment type="catalytic activity">
    <reaction evidence="16">
        <text>(6S)-5-methyl-5,6,7,8-tetrahydrofolate + L-homocysteine = (6S)-5,6,7,8-tetrahydrofolate + L-methionine</text>
        <dbReference type="Rhea" id="RHEA:11172"/>
        <dbReference type="ChEBI" id="CHEBI:18608"/>
        <dbReference type="ChEBI" id="CHEBI:57453"/>
        <dbReference type="ChEBI" id="CHEBI:57844"/>
        <dbReference type="ChEBI" id="CHEBI:58199"/>
        <dbReference type="EC" id="2.1.1.13"/>
    </reaction>
</comment>
<evidence type="ECO:0000256" key="16">
    <source>
        <dbReference type="PIRNR" id="PIRNR000381"/>
    </source>
</evidence>